<sequence>MYRHPESKPSIFKKVQEKRPCENEETKCHCPWARKIKKSEKNGENSAPNENSNFWRVDYSIPNTQSLSN</sequence>
<feature type="region of interest" description="Disordered" evidence="1">
    <location>
        <begin position="38"/>
        <end position="69"/>
    </location>
</feature>
<evidence type="ECO:0000256" key="1">
    <source>
        <dbReference type="SAM" id="MobiDB-lite"/>
    </source>
</evidence>
<dbReference type="WBParaSite" id="nRc.2.0.1.t08283-RA">
    <property type="protein sequence ID" value="nRc.2.0.1.t08283-RA"/>
    <property type="gene ID" value="nRc.2.0.1.g08283"/>
</dbReference>
<feature type="compositionally biased region" description="Polar residues" evidence="1">
    <location>
        <begin position="44"/>
        <end position="54"/>
    </location>
</feature>
<proteinExistence type="predicted"/>
<dbReference type="AlphaFoldDB" id="A0A915I2C2"/>
<feature type="compositionally biased region" description="Basic and acidic residues" evidence="1">
    <location>
        <begin position="14"/>
        <end position="25"/>
    </location>
</feature>
<feature type="region of interest" description="Disordered" evidence="1">
    <location>
        <begin position="1"/>
        <end position="25"/>
    </location>
</feature>
<dbReference type="Proteomes" id="UP000887565">
    <property type="component" value="Unplaced"/>
</dbReference>
<evidence type="ECO:0000313" key="2">
    <source>
        <dbReference type="Proteomes" id="UP000887565"/>
    </source>
</evidence>
<name>A0A915I2C2_ROMCU</name>
<organism evidence="2 3">
    <name type="scientific">Romanomermis culicivorax</name>
    <name type="common">Nematode worm</name>
    <dbReference type="NCBI Taxonomy" id="13658"/>
    <lineage>
        <taxon>Eukaryota</taxon>
        <taxon>Metazoa</taxon>
        <taxon>Ecdysozoa</taxon>
        <taxon>Nematoda</taxon>
        <taxon>Enoplea</taxon>
        <taxon>Dorylaimia</taxon>
        <taxon>Mermithida</taxon>
        <taxon>Mermithoidea</taxon>
        <taxon>Mermithidae</taxon>
        <taxon>Romanomermis</taxon>
    </lineage>
</organism>
<evidence type="ECO:0000313" key="3">
    <source>
        <dbReference type="WBParaSite" id="nRc.2.0.1.t08283-RA"/>
    </source>
</evidence>
<protein>
    <submittedName>
        <fullName evidence="3">Uncharacterized protein</fullName>
    </submittedName>
</protein>
<keyword evidence="2" id="KW-1185">Reference proteome</keyword>
<reference evidence="3" key="1">
    <citation type="submission" date="2022-11" db="UniProtKB">
        <authorList>
            <consortium name="WormBaseParasite"/>
        </authorList>
    </citation>
    <scope>IDENTIFICATION</scope>
</reference>
<accession>A0A915I2C2</accession>